<evidence type="ECO:0000313" key="3">
    <source>
        <dbReference type="EMBL" id="MFB9713903.1"/>
    </source>
</evidence>
<evidence type="ECO:0000256" key="1">
    <source>
        <dbReference type="SAM" id="Coils"/>
    </source>
</evidence>
<keyword evidence="1" id="KW-0175">Coiled coil</keyword>
<name>A0ABV5UN08_9MICC</name>
<dbReference type="RefSeq" id="WP_345041949.1">
    <property type="nucleotide sequence ID" value="NZ_BAABED010000001.1"/>
</dbReference>
<keyword evidence="4" id="KW-1185">Reference proteome</keyword>
<feature type="region of interest" description="Disordered" evidence="2">
    <location>
        <begin position="1"/>
        <end position="33"/>
    </location>
</feature>
<dbReference type="Proteomes" id="UP001589536">
    <property type="component" value="Unassembled WGS sequence"/>
</dbReference>
<comment type="caution">
    <text evidence="3">The sequence shown here is derived from an EMBL/GenBank/DDBJ whole genome shotgun (WGS) entry which is preliminary data.</text>
</comment>
<gene>
    <name evidence="3" type="ORF">ACFFPI_07015</name>
</gene>
<accession>A0ABV5UN08</accession>
<proteinExistence type="predicted"/>
<protein>
    <submittedName>
        <fullName evidence="3">Uncharacterized protein</fullName>
    </submittedName>
</protein>
<dbReference type="EMBL" id="JBHMBH010000019">
    <property type="protein sequence ID" value="MFB9713903.1"/>
    <property type="molecule type" value="Genomic_DNA"/>
</dbReference>
<organism evidence="3 4">
    <name type="scientific">Arthrobacter methylotrophus</name>
    <dbReference type="NCBI Taxonomy" id="121291"/>
    <lineage>
        <taxon>Bacteria</taxon>
        <taxon>Bacillati</taxon>
        <taxon>Actinomycetota</taxon>
        <taxon>Actinomycetes</taxon>
        <taxon>Micrococcales</taxon>
        <taxon>Micrococcaceae</taxon>
        <taxon>Arthrobacter</taxon>
    </lineage>
</organism>
<evidence type="ECO:0000313" key="4">
    <source>
        <dbReference type="Proteomes" id="UP001589536"/>
    </source>
</evidence>
<reference evidence="3 4" key="1">
    <citation type="submission" date="2024-09" db="EMBL/GenBank/DDBJ databases">
        <authorList>
            <person name="Sun Q."/>
            <person name="Mori K."/>
        </authorList>
    </citation>
    <scope>NUCLEOTIDE SEQUENCE [LARGE SCALE GENOMIC DNA]</scope>
    <source>
        <strain evidence="3 4">JCM 13519</strain>
    </source>
</reference>
<feature type="coiled-coil region" evidence="1">
    <location>
        <begin position="35"/>
        <end position="62"/>
    </location>
</feature>
<evidence type="ECO:0000256" key="2">
    <source>
        <dbReference type="SAM" id="MobiDB-lite"/>
    </source>
</evidence>
<sequence>MNTARQPQGIPAGGQFAATTHAEPQITLPPGSATAEEFVAERDAIRERRDQAQENAAALDRLAQRVAVRGVASSLLSKYPEAATLRIIENEDGENQYDVVSITATDGRVLAHVDDGDEWAYEEMTPNGPYVQEFVYDLDRHYDSWTHDGVGVVTGGKRTSKIVDIDLQAALNAPLPEDPEA</sequence>